<dbReference type="RefSeq" id="WP_167177888.1">
    <property type="nucleotide sequence ID" value="NZ_BAAAEJ010000008.1"/>
</dbReference>
<evidence type="ECO:0000256" key="3">
    <source>
        <dbReference type="ARBA" id="ARBA00022801"/>
    </source>
</evidence>
<dbReference type="Pfam" id="PF01520">
    <property type="entry name" value="Amidase_3"/>
    <property type="match status" value="1"/>
</dbReference>
<organism evidence="5 6">
    <name type="scientific">Brevundimonas terrae</name>
    <dbReference type="NCBI Taxonomy" id="363631"/>
    <lineage>
        <taxon>Bacteria</taxon>
        <taxon>Pseudomonadati</taxon>
        <taxon>Pseudomonadota</taxon>
        <taxon>Alphaproteobacteria</taxon>
        <taxon>Caulobacterales</taxon>
        <taxon>Caulobacteraceae</taxon>
        <taxon>Brevundimonas</taxon>
    </lineage>
</organism>
<dbReference type="SMART" id="SM00646">
    <property type="entry name" value="Ami_3"/>
    <property type="match status" value="1"/>
</dbReference>
<keyword evidence="6" id="KW-1185">Reference proteome</keyword>
<sequence length="403" mass="43504">MRGVWRENPRRWGLREWSLSALAAAVTSAAVLTAGFSLARGSDMQVKSVRFGGDAQRTRVVIDLDRETRGRVVSDGANGEIAVTLAEIDPGRGLSGNGAGLVRAYNLQSGSGGARINLALARGATVERRFLLPPGDGVSYYRYVIDLKATGAVEAAVVTARVPQTRTEKPLIVIDAGHGGRDPGSQGHEVWEKAITLSAARELKAALERTGRYRVRLTRDGDVYVGHGRRVQIARDANADLFISLHADSGSDPALRGASVYTLSEQGASRAVREFTSHDDWQRDLRLPGGRDPSVDRILLDMTQRATQNRSAQFARGLLTQLEGDGHSMLRRSHRAAGLAVLLAPDVPAVLLEMGFMTNAEDGRVLSDERSRRRLMRSVAEGIDNYFRQPSAPVHVAQSGGAG</sequence>
<protein>
    <recommendedName>
        <fullName evidence="2">N-acetylmuramoyl-L-alanine amidase</fullName>
        <ecNumber evidence="2">3.5.1.28</ecNumber>
    </recommendedName>
</protein>
<feature type="domain" description="MurNAc-LAA" evidence="4">
    <location>
        <begin position="231"/>
        <end position="384"/>
    </location>
</feature>
<evidence type="ECO:0000256" key="1">
    <source>
        <dbReference type="ARBA" id="ARBA00001561"/>
    </source>
</evidence>
<dbReference type="PANTHER" id="PTHR30404">
    <property type="entry name" value="N-ACETYLMURAMOYL-L-ALANINE AMIDASE"/>
    <property type="match status" value="1"/>
</dbReference>
<accession>A0ABN0YJ85</accession>
<comment type="catalytic activity">
    <reaction evidence="1">
        <text>Hydrolyzes the link between N-acetylmuramoyl residues and L-amino acid residues in certain cell-wall glycopeptides.</text>
        <dbReference type="EC" id="3.5.1.28"/>
    </reaction>
</comment>
<reference evidence="5 6" key="1">
    <citation type="journal article" date="2019" name="Int. J. Syst. Evol. Microbiol.">
        <title>The Global Catalogue of Microorganisms (GCM) 10K type strain sequencing project: providing services to taxonomists for standard genome sequencing and annotation.</title>
        <authorList>
            <consortium name="The Broad Institute Genomics Platform"/>
            <consortium name="The Broad Institute Genome Sequencing Center for Infectious Disease"/>
            <person name="Wu L."/>
            <person name="Ma J."/>
        </authorList>
    </citation>
    <scope>NUCLEOTIDE SEQUENCE [LARGE SCALE GENOMIC DNA]</scope>
    <source>
        <strain evidence="5 6">JCM 13476</strain>
    </source>
</reference>
<dbReference type="Proteomes" id="UP001500791">
    <property type="component" value="Unassembled WGS sequence"/>
</dbReference>
<dbReference type="PANTHER" id="PTHR30404:SF0">
    <property type="entry name" value="N-ACETYLMURAMOYL-L-ALANINE AMIDASE AMIC"/>
    <property type="match status" value="1"/>
</dbReference>
<evidence type="ECO:0000256" key="2">
    <source>
        <dbReference type="ARBA" id="ARBA00011901"/>
    </source>
</evidence>
<comment type="caution">
    <text evidence="5">The sequence shown here is derived from an EMBL/GenBank/DDBJ whole genome shotgun (WGS) entry which is preliminary data.</text>
</comment>
<evidence type="ECO:0000313" key="5">
    <source>
        <dbReference type="EMBL" id="GAA0396750.1"/>
    </source>
</evidence>
<dbReference type="SUPFAM" id="SSF53187">
    <property type="entry name" value="Zn-dependent exopeptidases"/>
    <property type="match status" value="1"/>
</dbReference>
<proteinExistence type="predicted"/>
<evidence type="ECO:0000259" key="4">
    <source>
        <dbReference type="SMART" id="SM00646"/>
    </source>
</evidence>
<keyword evidence="3" id="KW-0378">Hydrolase</keyword>
<name>A0ABN0YJ85_9CAUL</name>
<dbReference type="Gene3D" id="3.40.630.40">
    <property type="entry name" value="Zn-dependent exopeptidases"/>
    <property type="match status" value="1"/>
</dbReference>
<dbReference type="InterPro" id="IPR002508">
    <property type="entry name" value="MurNAc-LAA_cat"/>
</dbReference>
<evidence type="ECO:0000313" key="6">
    <source>
        <dbReference type="Proteomes" id="UP001500791"/>
    </source>
</evidence>
<gene>
    <name evidence="5" type="ORF">GCM10009093_24270</name>
</gene>
<dbReference type="CDD" id="cd02696">
    <property type="entry name" value="MurNAc-LAA"/>
    <property type="match status" value="1"/>
</dbReference>
<dbReference type="EC" id="3.5.1.28" evidence="2"/>
<dbReference type="EMBL" id="BAAAEJ010000008">
    <property type="protein sequence ID" value="GAA0396750.1"/>
    <property type="molecule type" value="Genomic_DNA"/>
</dbReference>
<dbReference type="InterPro" id="IPR050695">
    <property type="entry name" value="N-acetylmuramoyl_amidase_3"/>
</dbReference>